<dbReference type="CDD" id="cd06267">
    <property type="entry name" value="PBP1_LacI_sugar_binding-like"/>
    <property type="match status" value="1"/>
</dbReference>
<gene>
    <name evidence="5" type="ORF">C8E89_11337</name>
</gene>
<dbReference type="PANTHER" id="PTHR30146:SF153">
    <property type="entry name" value="LACTOSE OPERON REPRESSOR"/>
    <property type="match status" value="1"/>
</dbReference>
<sequence>MAGPAGDASGAGKVARPTHADVARLACVSTATVSYVLNKTDGRRISEGTREAVYRAAEQLGYRPNVAARNLASGKSGVVLYVVPRVLVGEMPMLAGSRMTTELARRGLLQVQIFEAEDDHHVVDAVNDLDPVAVTSLFPLSSGALRAVNAAHVPHIEIGTLPALGDPHLSIGAIRVEHLVSRGYQRIAFAYTGIAKWRALGDYWLEGVSRAARAHDLQSITIGDVTMDNAADVVTAWVRDGIDAVCAQSDEIACLVLYGIREAGLSCPNDLAVIGVDANPMGAISSPPLTTVEFNFIAVADAAIAAVLTELGLQAPPPPEPADIARLIVRAST</sequence>
<evidence type="ECO:0000313" key="6">
    <source>
        <dbReference type="Proteomes" id="UP000247781"/>
    </source>
</evidence>
<dbReference type="SUPFAM" id="SSF53822">
    <property type="entry name" value="Periplasmic binding protein-like I"/>
    <property type="match status" value="1"/>
</dbReference>
<dbReference type="CDD" id="cd01392">
    <property type="entry name" value="HTH_LacI"/>
    <property type="match status" value="1"/>
</dbReference>
<dbReference type="SMART" id="SM00354">
    <property type="entry name" value="HTH_LACI"/>
    <property type="match status" value="1"/>
</dbReference>
<dbReference type="Gene3D" id="3.40.50.2300">
    <property type="match status" value="2"/>
</dbReference>
<dbReference type="SUPFAM" id="SSF47413">
    <property type="entry name" value="lambda repressor-like DNA-binding domains"/>
    <property type="match status" value="1"/>
</dbReference>
<dbReference type="AlphaFoldDB" id="A0A318HDE4"/>
<evidence type="ECO:0000256" key="1">
    <source>
        <dbReference type="ARBA" id="ARBA00023015"/>
    </source>
</evidence>
<dbReference type="InterPro" id="IPR046335">
    <property type="entry name" value="LacI/GalR-like_sensor"/>
</dbReference>
<dbReference type="Pfam" id="PF00356">
    <property type="entry name" value="LacI"/>
    <property type="match status" value="1"/>
</dbReference>
<keyword evidence="1" id="KW-0805">Transcription regulation</keyword>
<dbReference type="InterPro" id="IPR010982">
    <property type="entry name" value="Lambda_DNA-bd_dom_sf"/>
</dbReference>
<dbReference type="EMBL" id="QJJU01000013">
    <property type="protein sequence ID" value="PXX06525.1"/>
    <property type="molecule type" value="Genomic_DNA"/>
</dbReference>
<dbReference type="Pfam" id="PF13377">
    <property type="entry name" value="Peripla_BP_3"/>
    <property type="match status" value="1"/>
</dbReference>
<reference evidence="5 6" key="2">
    <citation type="submission" date="2018-06" db="EMBL/GenBank/DDBJ databases">
        <title>Sequencing of bacterial isolates from soil warming experiment in Harvard Forest, Massachusetts, USA.</title>
        <authorList>
            <person name="Deangelis K.PhD."/>
        </authorList>
    </citation>
    <scope>NUCLEOTIDE SEQUENCE [LARGE SCALE GENOMIC DNA]</scope>
    <source>
        <strain evidence="5 6">GAS496</strain>
    </source>
</reference>
<dbReference type="RefSeq" id="WP_110317747.1">
    <property type="nucleotide sequence ID" value="NZ_QJJU01000013.1"/>
</dbReference>
<accession>A0A318HDE4</accession>
<organism evidence="5 6">
    <name type="scientific">Mycolicibacterium moriokaense</name>
    <dbReference type="NCBI Taxonomy" id="39691"/>
    <lineage>
        <taxon>Bacteria</taxon>
        <taxon>Bacillati</taxon>
        <taxon>Actinomycetota</taxon>
        <taxon>Actinomycetes</taxon>
        <taxon>Mycobacteriales</taxon>
        <taxon>Mycobacteriaceae</taxon>
        <taxon>Mycolicibacterium</taxon>
    </lineage>
</organism>
<evidence type="ECO:0000256" key="3">
    <source>
        <dbReference type="ARBA" id="ARBA00023163"/>
    </source>
</evidence>
<keyword evidence="6" id="KW-1185">Reference proteome</keyword>
<dbReference type="GO" id="GO:0003700">
    <property type="term" value="F:DNA-binding transcription factor activity"/>
    <property type="evidence" value="ECO:0007669"/>
    <property type="project" value="TreeGrafter"/>
</dbReference>
<protein>
    <submittedName>
        <fullName evidence="5">LacI family transcriptional regulator</fullName>
    </submittedName>
</protein>
<reference evidence="6" key="1">
    <citation type="submission" date="2018-05" db="EMBL/GenBank/DDBJ databases">
        <authorList>
            <person name="Deangelis K."/>
            <person name="Huntemann M."/>
            <person name="Clum A."/>
            <person name="Pillay M."/>
            <person name="Palaniappan K."/>
            <person name="Varghese N."/>
            <person name="Mikhailova N."/>
            <person name="Stamatis D."/>
            <person name="Reddy T."/>
            <person name="Daum C."/>
            <person name="Shapiro N."/>
            <person name="Ivanova N."/>
            <person name="Kyrpides N."/>
            <person name="Woyke T."/>
        </authorList>
    </citation>
    <scope>NUCLEOTIDE SEQUENCE [LARGE SCALE GENOMIC DNA]</scope>
    <source>
        <strain evidence="6">GAS496</strain>
    </source>
</reference>
<dbReference type="OrthoDB" id="37081at2"/>
<dbReference type="Gene3D" id="1.10.260.40">
    <property type="entry name" value="lambda repressor-like DNA-binding domains"/>
    <property type="match status" value="1"/>
</dbReference>
<evidence type="ECO:0000313" key="5">
    <source>
        <dbReference type="EMBL" id="PXX06525.1"/>
    </source>
</evidence>
<dbReference type="PANTHER" id="PTHR30146">
    <property type="entry name" value="LACI-RELATED TRANSCRIPTIONAL REPRESSOR"/>
    <property type="match status" value="1"/>
</dbReference>
<proteinExistence type="predicted"/>
<keyword evidence="2" id="KW-0238">DNA-binding</keyword>
<evidence type="ECO:0000259" key="4">
    <source>
        <dbReference type="PROSITE" id="PS50932"/>
    </source>
</evidence>
<keyword evidence="3" id="KW-0804">Transcription</keyword>
<name>A0A318HDE4_9MYCO</name>
<dbReference type="InterPro" id="IPR000843">
    <property type="entry name" value="HTH_LacI"/>
</dbReference>
<dbReference type="PROSITE" id="PS50932">
    <property type="entry name" value="HTH_LACI_2"/>
    <property type="match status" value="1"/>
</dbReference>
<comment type="caution">
    <text evidence="5">The sequence shown here is derived from an EMBL/GenBank/DDBJ whole genome shotgun (WGS) entry which is preliminary data.</text>
</comment>
<dbReference type="GO" id="GO:0000976">
    <property type="term" value="F:transcription cis-regulatory region binding"/>
    <property type="evidence" value="ECO:0007669"/>
    <property type="project" value="TreeGrafter"/>
</dbReference>
<evidence type="ECO:0000256" key="2">
    <source>
        <dbReference type="ARBA" id="ARBA00023125"/>
    </source>
</evidence>
<dbReference type="Proteomes" id="UP000247781">
    <property type="component" value="Unassembled WGS sequence"/>
</dbReference>
<feature type="domain" description="HTH lacI-type" evidence="4">
    <location>
        <begin position="17"/>
        <end position="73"/>
    </location>
</feature>
<dbReference type="InterPro" id="IPR028082">
    <property type="entry name" value="Peripla_BP_I"/>
</dbReference>